<sequence>MLYWQLTPQNKIPHELHGYESRLPRELHNRNCVNDMIREDKLNLLKMSRVEAANSVHATHLANKHRFELHQRSHLFKSELSCYTAG</sequence>
<organism evidence="1 2">
    <name type="scientific">Nephila pilipes</name>
    <name type="common">Giant wood spider</name>
    <name type="synonym">Nephila maculata</name>
    <dbReference type="NCBI Taxonomy" id="299642"/>
    <lineage>
        <taxon>Eukaryota</taxon>
        <taxon>Metazoa</taxon>
        <taxon>Ecdysozoa</taxon>
        <taxon>Arthropoda</taxon>
        <taxon>Chelicerata</taxon>
        <taxon>Arachnida</taxon>
        <taxon>Araneae</taxon>
        <taxon>Araneomorphae</taxon>
        <taxon>Entelegynae</taxon>
        <taxon>Araneoidea</taxon>
        <taxon>Nephilidae</taxon>
        <taxon>Nephila</taxon>
    </lineage>
</organism>
<proteinExistence type="predicted"/>
<reference evidence="1" key="1">
    <citation type="submission" date="2020-08" db="EMBL/GenBank/DDBJ databases">
        <title>Multicomponent nature underlies the extraordinary mechanical properties of spider dragline silk.</title>
        <authorList>
            <person name="Kono N."/>
            <person name="Nakamura H."/>
            <person name="Mori M."/>
            <person name="Yoshida Y."/>
            <person name="Ohtoshi R."/>
            <person name="Malay A.D."/>
            <person name="Moran D.A.P."/>
            <person name="Tomita M."/>
            <person name="Numata K."/>
            <person name="Arakawa K."/>
        </authorList>
    </citation>
    <scope>NUCLEOTIDE SEQUENCE</scope>
</reference>
<evidence type="ECO:0000313" key="2">
    <source>
        <dbReference type="Proteomes" id="UP000887013"/>
    </source>
</evidence>
<name>A0A8X6TUD9_NEPPI</name>
<evidence type="ECO:0000313" key="1">
    <source>
        <dbReference type="EMBL" id="GFT44980.1"/>
    </source>
</evidence>
<comment type="caution">
    <text evidence="1">The sequence shown here is derived from an EMBL/GenBank/DDBJ whole genome shotgun (WGS) entry which is preliminary data.</text>
</comment>
<gene>
    <name evidence="1" type="ORF">NPIL_650071</name>
</gene>
<dbReference type="Proteomes" id="UP000887013">
    <property type="component" value="Unassembled WGS sequence"/>
</dbReference>
<accession>A0A8X6TUD9</accession>
<dbReference type="AlphaFoldDB" id="A0A8X6TUD9"/>
<protein>
    <submittedName>
        <fullName evidence="1">Uncharacterized protein</fullName>
    </submittedName>
</protein>
<keyword evidence="2" id="KW-1185">Reference proteome</keyword>
<dbReference type="EMBL" id="BMAW01064393">
    <property type="protein sequence ID" value="GFT44980.1"/>
    <property type="molecule type" value="Genomic_DNA"/>
</dbReference>